<dbReference type="Proteomes" id="UP001305779">
    <property type="component" value="Unassembled WGS sequence"/>
</dbReference>
<evidence type="ECO:0000313" key="1">
    <source>
        <dbReference type="EMBL" id="KAK4498537.1"/>
    </source>
</evidence>
<dbReference type="EMBL" id="JAXOVC010000008">
    <property type="protein sequence ID" value="KAK4498537.1"/>
    <property type="molecule type" value="Genomic_DNA"/>
</dbReference>
<evidence type="ECO:0000313" key="2">
    <source>
        <dbReference type="Proteomes" id="UP001305779"/>
    </source>
</evidence>
<dbReference type="SUPFAM" id="SSF51735">
    <property type="entry name" value="NAD(P)-binding Rossmann-fold domains"/>
    <property type="match status" value="1"/>
</dbReference>
<reference evidence="1 2" key="1">
    <citation type="journal article" date="2023" name="G3 (Bethesda)">
        <title>A chromosome-level genome assembly of Zasmidium syzygii isolated from banana leaves.</title>
        <authorList>
            <person name="van Westerhoven A.C."/>
            <person name="Mehrabi R."/>
            <person name="Talebi R."/>
            <person name="Steentjes M.B.F."/>
            <person name="Corcolon B."/>
            <person name="Chong P.A."/>
            <person name="Kema G.H.J."/>
            <person name="Seidl M.F."/>
        </authorList>
    </citation>
    <scope>NUCLEOTIDE SEQUENCE [LARGE SCALE GENOMIC DNA]</scope>
    <source>
        <strain evidence="1 2">P124</strain>
    </source>
</reference>
<proteinExistence type="predicted"/>
<comment type="caution">
    <text evidence="1">The sequence shown here is derived from an EMBL/GenBank/DDBJ whole genome shotgun (WGS) entry which is preliminary data.</text>
</comment>
<accession>A0ABR0EAQ9</accession>
<gene>
    <name evidence="1" type="ORF">PRZ48_011195</name>
</gene>
<dbReference type="InterPro" id="IPR036291">
    <property type="entry name" value="NAD(P)-bd_dom_sf"/>
</dbReference>
<organism evidence="1 2">
    <name type="scientific">Zasmidium cellare</name>
    <name type="common">Wine cellar mold</name>
    <name type="synonym">Racodium cellare</name>
    <dbReference type="NCBI Taxonomy" id="395010"/>
    <lineage>
        <taxon>Eukaryota</taxon>
        <taxon>Fungi</taxon>
        <taxon>Dikarya</taxon>
        <taxon>Ascomycota</taxon>
        <taxon>Pezizomycotina</taxon>
        <taxon>Dothideomycetes</taxon>
        <taxon>Dothideomycetidae</taxon>
        <taxon>Mycosphaerellales</taxon>
        <taxon>Mycosphaerellaceae</taxon>
        <taxon>Zasmidium</taxon>
    </lineage>
</organism>
<sequence length="76" mass="8328">MLMRERWRMLRGNGVRVWGVSPGFLATGLGGVGRERYERLGALPPSAGAEFVVKVANGERDADVGKVIRADMVQAW</sequence>
<protein>
    <submittedName>
        <fullName evidence="1">Uncharacterized protein</fullName>
    </submittedName>
</protein>
<keyword evidence="2" id="KW-1185">Reference proteome</keyword>
<name>A0ABR0EAQ9_ZASCE</name>